<evidence type="ECO:0000256" key="4">
    <source>
        <dbReference type="ARBA" id="ARBA00022840"/>
    </source>
</evidence>
<gene>
    <name evidence="6" type="ORF">IFK94_11000</name>
</gene>
<keyword evidence="4 6" id="KW-0067">ATP-binding</keyword>
<dbReference type="SUPFAM" id="SSF52540">
    <property type="entry name" value="P-loop containing nucleoside triphosphate hydrolases"/>
    <property type="match status" value="1"/>
</dbReference>
<comment type="similarity">
    <text evidence="1">Belongs to the ABC transporter superfamily.</text>
</comment>
<dbReference type="AlphaFoldDB" id="A0A8J7C2X0"/>
<proteinExistence type="inferred from homology"/>
<dbReference type="InterPro" id="IPR003593">
    <property type="entry name" value="AAA+_ATPase"/>
</dbReference>
<evidence type="ECO:0000313" key="6">
    <source>
        <dbReference type="EMBL" id="MBD3868641.1"/>
    </source>
</evidence>
<sequence length="319" mass="34078">MTASTTQNGRIQVEGVRHVYKKGGTLALDGVDLEIGTGLFGLLGPNGAGKSTLMKILCTLIVPTDGKASVGGHDVVKNRQAVRQQIGYLPQEFGAWRLHRVEEVIDTLALLSGLADKAVRKKRVREVLERVGLQEVLDRKVKKLSGGMVRRLGVAQALVHAPQVLIVDEPTVGLDPQERLRFRKLMAELSQERVILLSTHIVADLGSGCEDLALIDRGKVVFRGSPVKLVENAQGKVFEALLAVDGEARLAPGIEIVSRAREGVGIKIRGVAAGVEPPPGATMVAAPTLEEGYLAFMAERGRADAAAEGVIETEAEVES</sequence>
<name>A0A8J7C2X0_9BACT</name>
<evidence type="ECO:0000313" key="7">
    <source>
        <dbReference type="Proteomes" id="UP000648239"/>
    </source>
</evidence>
<feature type="domain" description="ABC transporter" evidence="5">
    <location>
        <begin position="11"/>
        <end position="242"/>
    </location>
</feature>
<dbReference type="GO" id="GO:0005524">
    <property type="term" value="F:ATP binding"/>
    <property type="evidence" value="ECO:0007669"/>
    <property type="project" value="UniProtKB-KW"/>
</dbReference>
<dbReference type="PANTHER" id="PTHR43335">
    <property type="entry name" value="ABC TRANSPORTER, ATP-BINDING PROTEIN"/>
    <property type="match status" value="1"/>
</dbReference>
<comment type="caution">
    <text evidence="6">The sequence shown here is derived from an EMBL/GenBank/DDBJ whole genome shotgun (WGS) entry which is preliminary data.</text>
</comment>
<reference evidence="6 7" key="1">
    <citation type="submission" date="2020-08" db="EMBL/GenBank/DDBJ databases">
        <title>Acidobacteriota in marine sediments use diverse sulfur dissimilation pathways.</title>
        <authorList>
            <person name="Wasmund K."/>
        </authorList>
    </citation>
    <scope>NUCLEOTIDE SEQUENCE [LARGE SCALE GENOMIC DNA]</scope>
    <source>
        <strain evidence="6">MAG AM4</strain>
    </source>
</reference>
<evidence type="ECO:0000256" key="2">
    <source>
        <dbReference type="ARBA" id="ARBA00022448"/>
    </source>
</evidence>
<dbReference type="PANTHER" id="PTHR43335:SF2">
    <property type="entry name" value="ABC TRANSPORTER, ATP-BINDING PROTEIN"/>
    <property type="match status" value="1"/>
</dbReference>
<dbReference type="GO" id="GO:0016887">
    <property type="term" value="F:ATP hydrolysis activity"/>
    <property type="evidence" value="ECO:0007669"/>
    <property type="project" value="InterPro"/>
</dbReference>
<protein>
    <submittedName>
        <fullName evidence="6">ATP-binding cassette domain-containing protein</fullName>
    </submittedName>
</protein>
<dbReference type="SMART" id="SM00382">
    <property type="entry name" value="AAA"/>
    <property type="match status" value="1"/>
</dbReference>
<accession>A0A8J7C2X0</accession>
<evidence type="ECO:0000256" key="1">
    <source>
        <dbReference type="ARBA" id="ARBA00005417"/>
    </source>
</evidence>
<evidence type="ECO:0000256" key="3">
    <source>
        <dbReference type="ARBA" id="ARBA00022741"/>
    </source>
</evidence>
<dbReference type="PROSITE" id="PS50893">
    <property type="entry name" value="ABC_TRANSPORTER_2"/>
    <property type="match status" value="1"/>
</dbReference>
<dbReference type="EMBL" id="JACXWD010000038">
    <property type="protein sequence ID" value="MBD3868641.1"/>
    <property type="molecule type" value="Genomic_DNA"/>
</dbReference>
<evidence type="ECO:0000259" key="5">
    <source>
        <dbReference type="PROSITE" id="PS50893"/>
    </source>
</evidence>
<keyword evidence="3" id="KW-0547">Nucleotide-binding</keyword>
<dbReference type="InterPro" id="IPR027417">
    <property type="entry name" value="P-loop_NTPase"/>
</dbReference>
<dbReference type="Pfam" id="PF00005">
    <property type="entry name" value="ABC_tran"/>
    <property type="match status" value="1"/>
</dbReference>
<dbReference type="Proteomes" id="UP000648239">
    <property type="component" value="Unassembled WGS sequence"/>
</dbReference>
<dbReference type="InterPro" id="IPR003439">
    <property type="entry name" value="ABC_transporter-like_ATP-bd"/>
</dbReference>
<keyword evidence="2" id="KW-0813">Transport</keyword>
<dbReference type="Gene3D" id="3.40.50.300">
    <property type="entry name" value="P-loop containing nucleotide triphosphate hydrolases"/>
    <property type="match status" value="1"/>
</dbReference>
<organism evidence="6 7">
    <name type="scientific">Candidatus Polarisedimenticola svalbardensis</name>
    <dbReference type="NCBI Taxonomy" id="2886004"/>
    <lineage>
        <taxon>Bacteria</taxon>
        <taxon>Pseudomonadati</taxon>
        <taxon>Acidobacteriota</taxon>
        <taxon>Candidatus Polarisedimenticolia</taxon>
        <taxon>Candidatus Polarisedimenticolales</taxon>
        <taxon>Candidatus Polarisedimenticolaceae</taxon>
        <taxon>Candidatus Polarisedimenticola</taxon>
    </lineage>
</organism>